<protein>
    <recommendedName>
        <fullName evidence="4">Cell division protein FtsL</fullName>
    </recommendedName>
</protein>
<dbReference type="EMBL" id="JXQK01000031">
    <property type="protein sequence ID" value="KIP64194.1"/>
    <property type="molecule type" value="Genomic_DNA"/>
</dbReference>
<dbReference type="Proteomes" id="UP000032046">
    <property type="component" value="Unassembled WGS sequence"/>
</dbReference>
<dbReference type="Pfam" id="PF19579">
    <property type="entry name" value="FtsL_2"/>
    <property type="match status" value="1"/>
</dbReference>
<comment type="caution">
    <text evidence="2">The sequence shown here is derived from an EMBL/GenBank/DDBJ whole genome shotgun (WGS) entry which is preliminary data.</text>
</comment>
<evidence type="ECO:0008006" key="4">
    <source>
        <dbReference type="Google" id="ProtNLM"/>
    </source>
</evidence>
<gene>
    <name evidence="2" type="ORF">ST44_02770</name>
</gene>
<dbReference type="InterPro" id="IPR045755">
    <property type="entry name" value="FtsL-like"/>
</dbReference>
<proteinExistence type="predicted"/>
<evidence type="ECO:0000313" key="2">
    <source>
        <dbReference type="EMBL" id="KIP64194.1"/>
    </source>
</evidence>
<feature type="transmembrane region" description="Helical" evidence="1">
    <location>
        <begin position="55"/>
        <end position="72"/>
    </location>
</feature>
<dbReference type="AlphaFoldDB" id="A0A0D0IXT3"/>
<evidence type="ECO:0000256" key="1">
    <source>
        <dbReference type="SAM" id="Phobius"/>
    </source>
</evidence>
<dbReference type="STRING" id="1602171.ST44_02770"/>
<keyword evidence="1" id="KW-1133">Transmembrane helix</keyword>
<evidence type="ECO:0000313" key="3">
    <source>
        <dbReference type="Proteomes" id="UP000032046"/>
    </source>
</evidence>
<keyword evidence="3" id="KW-1185">Reference proteome</keyword>
<accession>A0A0D0IXT3</accession>
<keyword evidence="1" id="KW-0472">Membrane</keyword>
<keyword evidence="1" id="KW-0812">Transmembrane</keyword>
<sequence length="140" mass="16263">MEATGESLESQEARKELKRIVEEIAREDERPMSSNFSLKKILGGEFLQAKIIKQYKWLIVIIVGFMIVYVSNRYSCDQKRIQISKLNKELEEAKFRAMTTTSELTKISRESNVLQMLQNCKDSVLHIPNQPPYIINVPEQ</sequence>
<organism evidence="2 3">
    <name type="scientific">Prevotella pectinovora</name>
    <dbReference type="NCBI Taxonomy" id="1602169"/>
    <lineage>
        <taxon>Bacteria</taxon>
        <taxon>Pseudomonadati</taxon>
        <taxon>Bacteroidota</taxon>
        <taxon>Bacteroidia</taxon>
        <taxon>Bacteroidales</taxon>
        <taxon>Prevotellaceae</taxon>
        <taxon>Prevotella</taxon>
    </lineage>
</organism>
<name>A0A0D0IXT3_9BACT</name>
<reference evidence="2 3" key="1">
    <citation type="submission" date="2015-01" db="EMBL/GenBank/DDBJ databases">
        <title>Comparative genomics of non-oral Prevotella species.</title>
        <authorList>
            <person name="Accetto T."/>
            <person name="Nograsek B."/>
            <person name="Avgustin G."/>
        </authorList>
    </citation>
    <scope>NUCLEOTIDE SEQUENCE [LARGE SCALE GENOMIC DNA]</scope>
    <source>
        <strain evidence="2 3">P5-119</strain>
    </source>
</reference>